<reference evidence="4 5" key="1">
    <citation type="submission" date="2024-01" db="EMBL/GenBank/DDBJ databases">
        <title>A draft genome for the cacao thread blight pathogen Marasmiellus scandens.</title>
        <authorList>
            <person name="Baruah I.K."/>
            <person name="Leung J."/>
            <person name="Bukari Y."/>
            <person name="Amoako-Attah I."/>
            <person name="Meinhardt L.W."/>
            <person name="Bailey B.A."/>
            <person name="Cohen S.P."/>
        </authorList>
    </citation>
    <scope>NUCLEOTIDE SEQUENCE [LARGE SCALE GENOMIC DNA]</scope>
    <source>
        <strain evidence="4 5">GH-19</strain>
    </source>
</reference>
<keyword evidence="5" id="KW-1185">Reference proteome</keyword>
<feature type="compositionally biased region" description="Polar residues" evidence="3">
    <location>
        <begin position="1"/>
        <end position="10"/>
    </location>
</feature>
<dbReference type="InterPro" id="IPR036291">
    <property type="entry name" value="NAD(P)-bd_dom_sf"/>
</dbReference>
<name>A0ABR1JL41_9AGAR</name>
<evidence type="ECO:0000256" key="1">
    <source>
        <dbReference type="ARBA" id="ARBA00006484"/>
    </source>
</evidence>
<dbReference type="Gene3D" id="3.40.50.720">
    <property type="entry name" value="NAD(P)-binding Rossmann-like Domain"/>
    <property type="match status" value="1"/>
</dbReference>
<evidence type="ECO:0000313" key="5">
    <source>
        <dbReference type="Proteomes" id="UP001498398"/>
    </source>
</evidence>
<dbReference type="PANTHER" id="PTHR24320:SF152">
    <property type="entry name" value="SHORT-CHAIN DEHYDROGENASE_REDUCTASE FAMILY PROTEIN"/>
    <property type="match status" value="1"/>
</dbReference>
<sequence>MSKTWDNSIISKPGQGVSGRASEPPLPVAIADLTGRTVIVVGANVGLGFECAKHLAGMGPSKLILACRNEVSGKNAVEEIKKETGFASIEFRPLDLGSFASVQVFAQKFVAEIGTLDILIANAAMLPTRYECTLDGHEMGLQVNYLSTALLTLLLLPTMSETGKTSRYKPRIVMVTSQMHSHTTLDDELLNSASILKQISDPDYCKKDRRVPPPLRESSYLIRLASSIIDRRYADTKREFSADIHVDLILTATIGEISIVFGVFFGRSLNDRLSKIGSPIIVNAVDPGRCVSQLIRTLPDTAREQMTMLSHSDGYTTEEGSRSLVYGAVGEAGTEAEETLRGAHLRRGRKTEYGEFVLTSQGEKLQERIWNETMEMLCQVDAHVADALTKS</sequence>
<keyword evidence="2" id="KW-0560">Oxidoreductase</keyword>
<feature type="region of interest" description="Disordered" evidence="3">
    <location>
        <begin position="1"/>
        <end position="22"/>
    </location>
</feature>
<organism evidence="4 5">
    <name type="scientific">Marasmiellus scandens</name>
    <dbReference type="NCBI Taxonomy" id="2682957"/>
    <lineage>
        <taxon>Eukaryota</taxon>
        <taxon>Fungi</taxon>
        <taxon>Dikarya</taxon>
        <taxon>Basidiomycota</taxon>
        <taxon>Agaricomycotina</taxon>
        <taxon>Agaricomycetes</taxon>
        <taxon>Agaricomycetidae</taxon>
        <taxon>Agaricales</taxon>
        <taxon>Marasmiineae</taxon>
        <taxon>Omphalotaceae</taxon>
        <taxon>Marasmiellus</taxon>
    </lineage>
</organism>
<comment type="similarity">
    <text evidence="1">Belongs to the short-chain dehydrogenases/reductases (SDR) family.</text>
</comment>
<dbReference type="Pfam" id="PF00106">
    <property type="entry name" value="adh_short"/>
    <property type="match status" value="1"/>
</dbReference>
<accession>A0ABR1JL41</accession>
<evidence type="ECO:0000256" key="2">
    <source>
        <dbReference type="ARBA" id="ARBA00023002"/>
    </source>
</evidence>
<comment type="caution">
    <text evidence="4">The sequence shown here is derived from an EMBL/GenBank/DDBJ whole genome shotgun (WGS) entry which is preliminary data.</text>
</comment>
<evidence type="ECO:0008006" key="6">
    <source>
        <dbReference type="Google" id="ProtNLM"/>
    </source>
</evidence>
<dbReference type="PANTHER" id="PTHR24320">
    <property type="entry name" value="RETINOL DEHYDROGENASE"/>
    <property type="match status" value="1"/>
</dbReference>
<gene>
    <name evidence="4" type="ORF">VKT23_007853</name>
</gene>
<dbReference type="Proteomes" id="UP001498398">
    <property type="component" value="Unassembled WGS sequence"/>
</dbReference>
<evidence type="ECO:0000256" key="3">
    <source>
        <dbReference type="SAM" id="MobiDB-lite"/>
    </source>
</evidence>
<dbReference type="EMBL" id="JBANRG010000011">
    <property type="protein sequence ID" value="KAK7462249.1"/>
    <property type="molecule type" value="Genomic_DNA"/>
</dbReference>
<dbReference type="InterPro" id="IPR002347">
    <property type="entry name" value="SDR_fam"/>
</dbReference>
<dbReference type="SUPFAM" id="SSF51735">
    <property type="entry name" value="NAD(P)-binding Rossmann-fold domains"/>
    <property type="match status" value="1"/>
</dbReference>
<evidence type="ECO:0000313" key="4">
    <source>
        <dbReference type="EMBL" id="KAK7462249.1"/>
    </source>
</evidence>
<proteinExistence type="inferred from homology"/>
<dbReference type="PRINTS" id="PR00081">
    <property type="entry name" value="GDHRDH"/>
</dbReference>
<protein>
    <recommendedName>
        <fullName evidence="6">Short-chain dehydrogenase</fullName>
    </recommendedName>
</protein>